<dbReference type="AlphaFoldDB" id="A0A7I9W0K0"/>
<sequence>MYNPDYEIVDVTPTVLSLFGAPECRNCDGVPLMSLRGSDSDPVTQEQLQDLLKALFAACGDDPAEAALCIAS</sequence>
<evidence type="ECO:0000313" key="2">
    <source>
        <dbReference type="Proteomes" id="UP000465302"/>
    </source>
</evidence>
<organism evidence="1 2">
    <name type="scientific">Mycolicibacterium agri</name>
    <name type="common">Mycobacterium agri</name>
    <dbReference type="NCBI Taxonomy" id="36811"/>
    <lineage>
        <taxon>Bacteria</taxon>
        <taxon>Bacillati</taxon>
        <taxon>Actinomycetota</taxon>
        <taxon>Actinomycetes</taxon>
        <taxon>Mycobacteriales</taxon>
        <taxon>Mycobacteriaceae</taxon>
        <taxon>Mycolicibacterium</taxon>
    </lineage>
</organism>
<dbReference type="RefSeq" id="WP_163700172.1">
    <property type="nucleotide sequence ID" value="NZ_BLKS01000001.1"/>
</dbReference>
<comment type="caution">
    <text evidence="1">The sequence shown here is derived from an EMBL/GenBank/DDBJ whole genome shotgun (WGS) entry which is preliminary data.</text>
</comment>
<accession>A0A7I9W0K0</accession>
<name>A0A7I9W0K0_MYCAG</name>
<evidence type="ECO:0000313" key="1">
    <source>
        <dbReference type="EMBL" id="GFG50756.1"/>
    </source>
</evidence>
<proteinExistence type="predicted"/>
<dbReference type="Proteomes" id="UP000465302">
    <property type="component" value="Unassembled WGS sequence"/>
</dbReference>
<gene>
    <name evidence="1" type="ORF">MAGR_21970</name>
</gene>
<protein>
    <submittedName>
        <fullName evidence="1">Uncharacterized protein</fullName>
    </submittedName>
</protein>
<reference evidence="1 2" key="1">
    <citation type="journal article" date="2019" name="Emerg. Microbes Infect.">
        <title>Comprehensive subspecies identification of 175 nontuberculous mycobacteria species based on 7547 genomic profiles.</title>
        <authorList>
            <person name="Matsumoto Y."/>
            <person name="Kinjo T."/>
            <person name="Motooka D."/>
            <person name="Nabeya D."/>
            <person name="Jung N."/>
            <person name="Uechi K."/>
            <person name="Horii T."/>
            <person name="Iida T."/>
            <person name="Fujita J."/>
            <person name="Nakamura S."/>
        </authorList>
    </citation>
    <scope>NUCLEOTIDE SEQUENCE [LARGE SCALE GENOMIC DNA]</scope>
    <source>
        <strain evidence="1 2">JCM 6377</strain>
    </source>
</reference>
<dbReference type="EMBL" id="BLKS01000001">
    <property type="protein sequence ID" value="GFG50756.1"/>
    <property type="molecule type" value="Genomic_DNA"/>
</dbReference>